<dbReference type="AlphaFoldDB" id="M0I7Y6"/>
<feature type="compositionally biased region" description="Basic and acidic residues" evidence="1">
    <location>
        <begin position="122"/>
        <end position="131"/>
    </location>
</feature>
<evidence type="ECO:0000313" key="3">
    <source>
        <dbReference type="Proteomes" id="UP000011550"/>
    </source>
</evidence>
<dbReference type="RefSeq" id="WP_008320794.1">
    <property type="nucleotide sequence ID" value="NZ_AOLN01000017.1"/>
</dbReference>
<evidence type="ECO:0000256" key="1">
    <source>
        <dbReference type="SAM" id="MobiDB-lite"/>
    </source>
</evidence>
<evidence type="ECO:0000313" key="2">
    <source>
        <dbReference type="EMBL" id="ELZ92906.1"/>
    </source>
</evidence>
<protein>
    <submittedName>
        <fullName evidence="2">Uncharacterized protein</fullName>
    </submittedName>
</protein>
<gene>
    <name evidence="2" type="ORF">C440_12334</name>
</gene>
<feature type="region of interest" description="Disordered" evidence="1">
    <location>
        <begin position="75"/>
        <end position="165"/>
    </location>
</feature>
<proteinExistence type="predicted"/>
<dbReference type="OrthoDB" id="293747at2157"/>
<dbReference type="Proteomes" id="UP000011550">
    <property type="component" value="Unassembled WGS sequence"/>
</dbReference>
<keyword evidence="3" id="KW-1185">Reference proteome</keyword>
<sequence>MSLIDFIRSVEEAQDEFDVELEEFDPESEQADVADDAGGRSYGRLFLAVLLLAGVAYAVYRLRSSSSGTFTDIALEERSVETDEDATVTVEHDPDDEATDETDAESDDADGDEDDSAADDSDATRDGHESAGDESEDAVDADSDADDNGIEVEVESSGDDDDADS</sequence>
<dbReference type="EMBL" id="AOLN01000017">
    <property type="protein sequence ID" value="ELZ92906.1"/>
    <property type="molecule type" value="Genomic_DNA"/>
</dbReference>
<name>M0I7Y6_9EURY</name>
<comment type="caution">
    <text evidence="2">The sequence shown here is derived from an EMBL/GenBank/DDBJ whole genome shotgun (WGS) entry which is preliminary data.</text>
</comment>
<reference evidence="2 3" key="1">
    <citation type="journal article" date="2014" name="PLoS Genet.">
        <title>Phylogenetically driven sequencing of extremely halophilic archaea reveals strategies for static and dynamic osmo-response.</title>
        <authorList>
            <person name="Becker E.A."/>
            <person name="Seitzer P.M."/>
            <person name="Tritt A."/>
            <person name="Larsen D."/>
            <person name="Krusor M."/>
            <person name="Yao A.I."/>
            <person name="Wu D."/>
            <person name="Madern D."/>
            <person name="Eisen J.A."/>
            <person name="Darling A.E."/>
            <person name="Facciotti M.T."/>
        </authorList>
    </citation>
    <scope>NUCLEOTIDE SEQUENCE [LARGE SCALE GENOMIC DNA]</scope>
    <source>
        <strain evidence="2 3">ATCC BAA-1512</strain>
    </source>
</reference>
<feature type="compositionally biased region" description="Acidic residues" evidence="1">
    <location>
        <begin position="93"/>
        <end position="121"/>
    </location>
</feature>
<accession>M0I7Y6</accession>
<dbReference type="PATRIC" id="fig|662479.7.peg.2497"/>
<organism evidence="2 3">
    <name type="scientific">Haloferax mucosum ATCC BAA-1512</name>
    <dbReference type="NCBI Taxonomy" id="662479"/>
    <lineage>
        <taxon>Archaea</taxon>
        <taxon>Methanobacteriati</taxon>
        <taxon>Methanobacteriota</taxon>
        <taxon>Stenosarchaea group</taxon>
        <taxon>Halobacteria</taxon>
        <taxon>Halobacteriales</taxon>
        <taxon>Haloferacaceae</taxon>
        <taxon>Haloferax</taxon>
    </lineage>
</organism>
<dbReference type="STRING" id="662479.C440_12334"/>
<feature type="compositionally biased region" description="Acidic residues" evidence="1">
    <location>
        <begin position="132"/>
        <end position="165"/>
    </location>
</feature>